<feature type="binding site" evidence="1">
    <location>
        <position position="39"/>
    </location>
    <ligand>
        <name>Zn(2+)</name>
        <dbReference type="ChEBI" id="CHEBI:29105"/>
    </ligand>
</feature>
<evidence type="ECO:0000313" key="6">
    <source>
        <dbReference type="Proteomes" id="UP000184251"/>
    </source>
</evidence>
<evidence type="ECO:0000256" key="2">
    <source>
        <dbReference type="PIRSR" id="PIRSR018249-2"/>
    </source>
</evidence>
<dbReference type="InterPro" id="IPR048647">
    <property type="entry name" value="RlmA_N"/>
</dbReference>
<dbReference type="OrthoDB" id="5522265at2"/>
<evidence type="ECO:0000259" key="3">
    <source>
        <dbReference type="Pfam" id="PF13649"/>
    </source>
</evidence>
<evidence type="ECO:0000259" key="4">
    <source>
        <dbReference type="Pfam" id="PF21302"/>
    </source>
</evidence>
<dbReference type="Proteomes" id="UP000184251">
    <property type="component" value="Unassembled WGS sequence"/>
</dbReference>
<dbReference type="Pfam" id="PF13649">
    <property type="entry name" value="Methyltransf_25"/>
    <property type="match status" value="1"/>
</dbReference>
<dbReference type="RefSeq" id="WP_073270472.1">
    <property type="nucleotide sequence ID" value="NZ_FQTU01000008.1"/>
</dbReference>
<feature type="binding site" evidence="2">
    <location>
        <begin position="110"/>
        <end position="111"/>
    </location>
    <ligand>
        <name>S-adenosyl-L-methionine</name>
        <dbReference type="ChEBI" id="CHEBI:59789"/>
    </ligand>
</feature>
<protein>
    <submittedName>
        <fullName evidence="5">23S rRNA (Guanine745-N1)-methyltransferase</fullName>
    </submittedName>
</protein>
<feature type="binding site" evidence="1">
    <location>
        <position position="26"/>
    </location>
    <ligand>
        <name>Zn(2+)</name>
        <dbReference type="ChEBI" id="CHEBI:29105"/>
    </ligand>
</feature>
<feature type="binding site" evidence="1">
    <location>
        <position position="43"/>
    </location>
    <ligand>
        <name>Zn(2+)</name>
        <dbReference type="ChEBI" id="CHEBI:29105"/>
    </ligand>
</feature>
<dbReference type="STRING" id="1120975.SAMN02746064_01385"/>
<dbReference type="CDD" id="cd02440">
    <property type="entry name" value="AdoMet_MTases"/>
    <property type="match status" value="1"/>
</dbReference>
<evidence type="ECO:0000256" key="1">
    <source>
        <dbReference type="PIRSR" id="PIRSR018249-1"/>
    </source>
</evidence>
<organism evidence="5 6">
    <name type="scientific">Alkalibacter saccharofermentans DSM 14828</name>
    <dbReference type="NCBI Taxonomy" id="1120975"/>
    <lineage>
        <taxon>Bacteria</taxon>
        <taxon>Bacillati</taxon>
        <taxon>Bacillota</taxon>
        <taxon>Clostridia</taxon>
        <taxon>Eubacteriales</taxon>
        <taxon>Eubacteriaceae</taxon>
        <taxon>Alkalibacter</taxon>
    </lineage>
</organism>
<dbReference type="InterPro" id="IPR041698">
    <property type="entry name" value="Methyltransf_25"/>
</dbReference>
<feature type="domain" description="Methyltransferase" evidence="3">
    <location>
        <begin position="103"/>
        <end position="173"/>
    </location>
</feature>
<dbReference type="GO" id="GO:0046872">
    <property type="term" value="F:metal ion binding"/>
    <property type="evidence" value="ECO:0007669"/>
    <property type="project" value="UniProtKB-KW"/>
</dbReference>
<name>A0A1M4X0X8_9FIRM</name>
<dbReference type="Gene3D" id="3.40.50.150">
    <property type="entry name" value="Vaccinia Virus protein VP39"/>
    <property type="match status" value="1"/>
</dbReference>
<keyword evidence="5" id="KW-0489">Methyltransferase</keyword>
<dbReference type="AlphaFoldDB" id="A0A1M4X0X8"/>
<feature type="binding site" evidence="1">
    <location>
        <position position="23"/>
    </location>
    <ligand>
        <name>Zn(2+)</name>
        <dbReference type="ChEBI" id="CHEBI:29105"/>
    </ligand>
</feature>
<evidence type="ECO:0000313" key="5">
    <source>
        <dbReference type="EMBL" id="SHE87149.1"/>
    </source>
</evidence>
<keyword evidence="6" id="KW-1185">Reference proteome</keyword>
<keyword evidence="1" id="KW-0479">Metal-binding</keyword>
<proteinExistence type="predicted"/>
<sequence>MNKLSKMDAFLASAFKYQHTFQCPKCRSSMALINKNLICESNHSFDISKKGYVNFLLAPHDSIYSKSLFQARQKTADARVFHILMDEVADSINRLCGKESISILDAGCGEGSISAGIYKRLGARDIEFHGIDISKEGISIAGNCGLPILWSVGDLSNLPYKNEAFDVMLNVLSPSNYSEFFRVMKENSTMIKVVPGPGYLKEFRNVLFSSTSKASYSNQKVKDLFKKNLSNFNSQKIQYSFSPDELQLHDLIEMTPLLVDRNLEAAEKEKLKKIQTISLDYEILTGSKT</sequence>
<feature type="binding site" evidence="2">
    <location>
        <position position="199"/>
    </location>
    <ligand>
        <name>S-adenosyl-L-methionine</name>
        <dbReference type="ChEBI" id="CHEBI:59789"/>
    </ligand>
</feature>
<dbReference type="InterPro" id="IPR029063">
    <property type="entry name" value="SAM-dependent_MTases_sf"/>
</dbReference>
<feature type="binding site" evidence="2">
    <location>
        <position position="81"/>
    </location>
    <ligand>
        <name>S-adenosyl-L-methionine</name>
        <dbReference type="ChEBI" id="CHEBI:59789"/>
    </ligand>
</feature>
<keyword evidence="2" id="KW-0949">S-adenosyl-L-methionine</keyword>
<dbReference type="Pfam" id="PF21302">
    <property type="entry name" value="Zn_ribbon_RlmA"/>
    <property type="match status" value="1"/>
</dbReference>
<dbReference type="EMBL" id="FQTU01000008">
    <property type="protein sequence ID" value="SHE87149.1"/>
    <property type="molecule type" value="Genomic_DNA"/>
</dbReference>
<dbReference type="GO" id="GO:0032259">
    <property type="term" value="P:methylation"/>
    <property type="evidence" value="ECO:0007669"/>
    <property type="project" value="UniProtKB-KW"/>
</dbReference>
<dbReference type="GO" id="GO:0008168">
    <property type="term" value="F:methyltransferase activity"/>
    <property type="evidence" value="ECO:0007669"/>
    <property type="project" value="UniProtKB-KW"/>
</dbReference>
<feature type="domain" description="23S rRNA (guanine(745)-N(1))-methyltransferase N-terminal" evidence="4">
    <location>
        <begin position="21"/>
        <end position="56"/>
    </location>
</feature>
<dbReference type="PIRSF" id="PIRSF018249">
    <property type="entry name" value="MyrA_prd"/>
    <property type="match status" value="1"/>
</dbReference>
<dbReference type="SUPFAM" id="SSF53335">
    <property type="entry name" value="S-adenosyl-L-methionine-dependent methyltransferases"/>
    <property type="match status" value="1"/>
</dbReference>
<reference evidence="5 6" key="1">
    <citation type="submission" date="2016-11" db="EMBL/GenBank/DDBJ databases">
        <authorList>
            <person name="Jaros S."/>
            <person name="Januszkiewicz K."/>
            <person name="Wedrychowicz H."/>
        </authorList>
    </citation>
    <scope>NUCLEOTIDE SEQUENCE [LARGE SCALE GENOMIC DNA]</scope>
    <source>
        <strain evidence="5 6">DSM 14828</strain>
    </source>
</reference>
<accession>A0A1M4X0X8</accession>
<keyword evidence="5" id="KW-0808">Transferase</keyword>
<dbReference type="InterPro" id="IPR016718">
    <property type="entry name" value="rRNA_m1G-MeTrfase_A_prd"/>
</dbReference>
<gene>
    <name evidence="5" type="ORF">SAMN02746064_01385</name>
</gene>
<keyword evidence="1" id="KW-0862">Zinc</keyword>